<gene>
    <name evidence="1" type="ORF">PR048_022119</name>
</gene>
<proteinExistence type="predicted"/>
<name>A0ABQ9H041_9NEOP</name>
<comment type="caution">
    <text evidence="1">The sequence shown here is derived from an EMBL/GenBank/DDBJ whole genome shotgun (WGS) entry which is preliminary data.</text>
</comment>
<organism evidence="1 2">
    <name type="scientific">Dryococelus australis</name>
    <dbReference type="NCBI Taxonomy" id="614101"/>
    <lineage>
        <taxon>Eukaryota</taxon>
        <taxon>Metazoa</taxon>
        <taxon>Ecdysozoa</taxon>
        <taxon>Arthropoda</taxon>
        <taxon>Hexapoda</taxon>
        <taxon>Insecta</taxon>
        <taxon>Pterygota</taxon>
        <taxon>Neoptera</taxon>
        <taxon>Polyneoptera</taxon>
        <taxon>Phasmatodea</taxon>
        <taxon>Verophasmatodea</taxon>
        <taxon>Anareolatae</taxon>
        <taxon>Phasmatidae</taxon>
        <taxon>Eurycanthinae</taxon>
        <taxon>Dryococelus</taxon>
    </lineage>
</organism>
<evidence type="ECO:0008006" key="3">
    <source>
        <dbReference type="Google" id="ProtNLM"/>
    </source>
</evidence>
<protein>
    <recommendedName>
        <fullName evidence="3">HAT C-terminal dimerisation domain-containing protein</fullName>
    </recommendedName>
</protein>
<dbReference type="Proteomes" id="UP001159363">
    <property type="component" value="Chromosome 7"/>
</dbReference>
<sequence length="179" mass="20437">MISKLPIKNELLKHAEAAEVNLRKETTFSSVEYLVSYFTEVVNEREMDALELEFSKYHIEELNQEILSSPRMDVCWDKISKLVNVNGSVKYKVLPKIMLAVFPVVPHSNAAAEHIFNENATGFRSNLGTETLNVLIVEKIKMGAYRENCYEKKFPKKQLESAKYATFNKFKLGAARGRG</sequence>
<keyword evidence="2" id="KW-1185">Reference proteome</keyword>
<evidence type="ECO:0000313" key="2">
    <source>
        <dbReference type="Proteomes" id="UP001159363"/>
    </source>
</evidence>
<dbReference type="EMBL" id="JARBHB010000008">
    <property type="protein sequence ID" value="KAJ8877664.1"/>
    <property type="molecule type" value="Genomic_DNA"/>
</dbReference>
<accession>A0ABQ9H041</accession>
<reference evidence="1 2" key="1">
    <citation type="submission" date="2023-02" db="EMBL/GenBank/DDBJ databases">
        <title>LHISI_Scaffold_Assembly.</title>
        <authorList>
            <person name="Stuart O.P."/>
            <person name="Cleave R."/>
            <person name="Magrath M.J.L."/>
            <person name="Mikheyev A.S."/>
        </authorList>
    </citation>
    <scope>NUCLEOTIDE SEQUENCE [LARGE SCALE GENOMIC DNA]</scope>
    <source>
        <strain evidence="1">Daus_M_001</strain>
        <tissue evidence="1">Leg muscle</tissue>
    </source>
</reference>
<evidence type="ECO:0000313" key="1">
    <source>
        <dbReference type="EMBL" id="KAJ8877664.1"/>
    </source>
</evidence>